<dbReference type="SUPFAM" id="SSF82282">
    <property type="entry name" value="Homocysteine S-methyltransferase"/>
    <property type="match status" value="1"/>
</dbReference>
<keyword evidence="1 5" id="KW-0489">Methyltransferase</keyword>
<name>S8C1F2_DACHA</name>
<accession>S8C1F2</accession>
<dbReference type="Gene3D" id="3.20.20.330">
    <property type="entry name" value="Homocysteine-binding-like domain"/>
    <property type="match status" value="1"/>
</dbReference>
<evidence type="ECO:0000256" key="3">
    <source>
        <dbReference type="ARBA" id="ARBA00022723"/>
    </source>
</evidence>
<keyword evidence="2 5" id="KW-0808">Transferase</keyword>
<feature type="binding site" evidence="5">
    <location>
        <position position="328"/>
    </location>
    <ligand>
        <name>Zn(2+)</name>
        <dbReference type="ChEBI" id="CHEBI:29105"/>
    </ligand>
</feature>
<evidence type="ECO:0000256" key="4">
    <source>
        <dbReference type="ARBA" id="ARBA00022833"/>
    </source>
</evidence>
<reference evidence="8" key="2">
    <citation type="submission" date="2013-04" db="EMBL/GenBank/DDBJ databases">
        <title>Genomic mechanisms accounting for the adaptation to parasitism in nematode-trapping fungi.</title>
        <authorList>
            <person name="Ahren D.G."/>
        </authorList>
    </citation>
    <scope>NUCLEOTIDE SEQUENCE [LARGE SCALE GENOMIC DNA]</scope>
    <source>
        <strain evidence="8">CBS 200.50</strain>
    </source>
</reference>
<dbReference type="InterPro" id="IPR036589">
    <property type="entry name" value="HCY_dom_sf"/>
</dbReference>
<dbReference type="InterPro" id="IPR003726">
    <property type="entry name" value="HCY_dom"/>
</dbReference>
<dbReference type="OMA" id="CSQPEVI"/>
<dbReference type="PANTHER" id="PTHR46015">
    <property type="entry name" value="ZGC:172121"/>
    <property type="match status" value="1"/>
</dbReference>
<dbReference type="InterPro" id="IPR051486">
    <property type="entry name" value="Hcy_S-methyltransferase"/>
</dbReference>
<dbReference type="GO" id="GO:0046872">
    <property type="term" value="F:metal ion binding"/>
    <property type="evidence" value="ECO:0007669"/>
    <property type="project" value="UniProtKB-KW"/>
</dbReference>
<organism evidence="7 8">
    <name type="scientific">Dactylellina haptotyla (strain CBS 200.50)</name>
    <name type="common">Nematode-trapping fungus</name>
    <name type="synonym">Monacrosporium haptotylum</name>
    <dbReference type="NCBI Taxonomy" id="1284197"/>
    <lineage>
        <taxon>Eukaryota</taxon>
        <taxon>Fungi</taxon>
        <taxon>Dikarya</taxon>
        <taxon>Ascomycota</taxon>
        <taxon>Pezizomycotina</taxon>
        <taxon>Orbiliomycetes</taxon>
        <taxon>Orbiliales</taxon>
        <taxon>Orbiliaceae</taxon>
        <taxon>Dactylellina</taxon>
    </lineage>
</organism>
<evidence type="ECO:0000259" key="6">
    <source>
        <dbReference type="PROSITE" id="PS50970"/>
    </source>
</evidence>
<evidence type="ECO:0000256" key="2">
    <source>
        <dbReference type="ARBA" id="ARBA00022679"/>
    </source>
</evidence>
<dbReference type="GO" id="GO:0009086">
    <property type="term" value="P:methionine biosynthetic process"/>
    <property type="evidence" value="ECO:0007669"/>
    <property type="project" value="TreeGrafter"/>
</dbReference>
<dbReference type="GO" id="GO:0008898">
    <property type="term" value="F:S-adenosylmethionine-homocysteine S-methyltransferase activity"/>
    <property type="evidence" value="ECO:0007669"/>
    <property type="project" value="TreeGrafter"/>
</dbReference>
<evidence type="ECO:0000313" key="7">
    <source>
        <dbReference type="EMBL" id="EPS45573.1"/>
    </source>
</evidence>
<feature type="binding site" evidence="5">
    <location>
        <position position="327"/>
    </location>
    <ligand>
        <name>Zn(2+)</name>
        <dbReference type="ChEBI" id="CHEBI:29105"/>
    </ligand>
</feature>
<dbReference type="EMBL" id="AQGS01000013">
    <property type="protein sequence ID" value="EPS45573.1"/>
    <property type="molecule type" value="Genomic_DNA"/>
</dbReference>
<comment type="caution">
    <text evidence="7">The sequence shown here is derived from an EMBL/GenBank/DDBJ whole genome shotgun (WGS) entry which is preliminary data.</text>
</comment>
<keyword evidence="4 5" id="KW-0862">Zinc</keyword>
<feature type="binding site" evidence="5">
    <location>
        <position position="244"/>
    </location>
    <ligand>
        <name>Zn(2+)</name>
        <dbReference type="ChEBI" id="CHEBI:29105"/>
    </ligand>
</feature>
<keyword evidence="8" id="KW-1185">Reference proteome</keyword>
<dbReference type="OrthoDB" id="261426at2759"/>
<dbReference type="eggNOG" id="KOG1579">
    <property type="taxonomic scope" value="Eukaryota"/>
</dbReference>
<keyword evidence="3 5" id="KW-0479">Metal-binding</keyword>
<dbReference type="GO" id="GO:0033528">
    <property type="term" value="P:S-methylmethionine cycle"/>
    <property type="evidence" value="ECO:0007669"/>
    <property type="project" value="TreeGrafter"/>
</dbReference>
<evidence type="ECO:0000256" key="1">
    <source>
        <dbReference type="ARBA" id="ARBA00022603"/>
    </source>
</evidence>
<dbReference type="Pfam" id="PF02574">
    <property type="entry name" value="S-methyl_trans"/>
    <property type="match status" value="1"/>
</dbReference>
<feature type="domain" description="Hcy-binding" evidence="6">
    <location>
        <begin position="1"/>
        <end position="342"/>
    </location>
</feature>
<dbReference type="GO" id="GO:0032259">
    <property type="term" value="P:methylation"/>
    <property type="evidence" value="ECO:0007669"/>
    <property type="project" value="UniProtKB-KW"/>
</dbReference>
<dbReference type="AlphaFoldDB" id="S8C1F2"/>
<proteinExistence type="predicted"/>
<dbReference type="PANTHER" id="PTHR46015:SF1">
    <property type="entry name" value="HOMOCYSTEINE S-METHYLTRANSFERASE-LIKE ISOFORM 1"/>
    <property type="match status" value="1"/>
</dbReference>
<dbReference type="PROSITE" id="PS50970">
    <property type="entry name" value="HCY"/>
    <property type="match status" value="1"/>
</dbReference>
<evidence type="ECO:0000313" key="8">
    <source>
        <dbReference type="Proteomes" id="UP000015100"/>
    </source>
</evidence>
<protein>
    <recommendedName>
        <fullName evidence="6">Hcy-binding domain-containing protein</fullName>
    </recommendedName>
</protein>
<reference evidence="7 8" key="1">
    <citation type="journal article" date="2013" name="PLoS Genet.">
        <title>Genomic mechanisms accounting for the adaptation to parasitism in nematode-trapping fungi.</title>
        <authorList>
            <person name="Meerupati T."/>
            <person name="Andersson K.M."/>
            <person name="Friman E."/>
            <person name="Kumar D."/>
            <person name="Tunlid A."/>
            <person name="Ahren D."/>
        </authorList>
    </citation>
    <scope>NUCLEOTIDE SEQUENCE [LARGE SCALE GENOMIC DNA]</scope>
    <source>
        <strain evidence="7 8">CBS 200.50</strain>
    </source>
</reference>
<dbReference type="HOGENOM" id="CLU_004914_3_2_1"/>
<dbReference type="Proteomes" id="UP000015100">
    <property type="component" value="Unassembled WGS sequence"/>
</dbReference>
<sequence>MESQITILDGAMGTLLCDTTSPEASTSPLWSSADLLQSSGRLTDIHKMYLTAGADILSTATYQLSRDSLLRAGVTEEEKVKETHAVGMSLALEAMHGYDVQAQGTGIARSPGSVALSLGPFGAFLQPSQEYSGIYPTPYDKGGANAVESLRDWHYKRLHMFKTASPTAFEGMQILAFETVPWKRVDEIKAIRQVIDSEENRSKKAWISMVYAEEPSDEDVKHIVKEVFQDMPPGSAPRGIGINCTKLTLARDIARIYSDTVKELGLPQKDIFLVIYPDGGMTYDVNTKTWEYVDGVAEAEKWSDLMANIAREEAEKGCWESIIVGGCCKTTPRHIYRLVQKTSTS</sequence>
<dbReference type="STRING" id="1284197.S8C1F2"/>
<evidence type="ECO:0000256" key="5">
    <source>
        <dbReference type="PROSITE-ProRule" id="PRU00333"/>
    </source>
</evidence>
<comment type="cofactor">
    <cofactor evidence="5">
        <name>Zn(2+)</name>
        <dbReference type="ChEBI" id="CHEBI:29105"/>
    </cofactor>
</comment>
<gene>
    <name evidence="7" type="ORF">H072_430</name>
</gene>